<dbReference type="Proteomes" id="UP000253319">
    <property type="component" value="Unassembled WGS sequence"/>
</dbReference>
<dbReference type="EMBL" id="QLST01000004">
    <property type="protein sequence ID" value="RBA28987.1"/>
    <property type="molecule type" value="Genomic_DNA"/>
</dbReference>
<organism evidence="1 2">
    <name type="scientific">Flavobacterium tibetense</name>
    <dbReference type="NCBI Taxonomy" id="2233533"/>
    <lineage>
        <taxon>Bacteria</taxon>
        <taxon>Pseudomonadati</taxon>
        <taxon>Bacteroidota</taxon>
        <taxon>Flavobacteriia</taxon>
        <taxon>Flavobacteriales</taxon>
        <taxon>Flavobacteriaceae</taxon>
        <taxon>Flavobacterium</taxon>
    </lineage>
</organism>
<comment type="caution">
    <text evidence="1">The sequence shown here is derived from an EMBL/GenBank/DDBJ whole genome shotgun (WGS) entry which is preliminary data.</text>
</comment>
<dbReference type="AlphaFoldDB" id="A0A365P3K0"/>
<reference evidence="1 2" key="1">
    <citation type="submission" date="2018-06" db="EMBL/GenBank/DDBJ databases">
        <title>Flavobacterium tibetense sp. nov., isolated from a wetland YonghuCo on Tibetan Plateau.</title>
        <authorList>
            <person name="Xing P."/>
            <person name="Phurbu D."/>
            <person name="Lu H."/>
        </authorList>
    </citation>
    <scope>NUCLEOTIDE SEQUENCE [LARGE SCALE GENOMIC DNA]</scope>
    <source>
        <strain evidence="1 2">YH5</strain>
    </source>
</reference>
<evidence type="ECO:0000313" key="2">
    <source>
        <dbReference type="Proteomes" id="UP000253319"/>
    </source>
</evidence>
<name>A0A365P3K0_9FLAO</name>
<gene>
    <name evidence="1" type="ORF">DPN68_04285</name>
</gene>
<keyword evidence="2" id="KW-1185">Reference proteome</keyword>
<sequence length="169" mass="19057">MINAMKKTILIPTDFTVQSLNVLKTVLANNTTNLQFDIVLLHGVSLSDSIRDLLFYSKAKQIASLTNPEFEEAFEVIKNKFDSQINSMRIDLFTGYNQAAFNNYLEGNRVEQIVMTNQKLRLTNSKSFNLETFIEKSNVDVFVINAGEVATLPEKGKLAEVFFNHAQVG</sequence>
<evidence type="ECO:0000313" key="1">
    <source>
        <dbReference type="EMBL" id="RBA28987.1"/>
    </source>
</evidence>
<protein>
    <recommendedName>
        <fullName evidence="3">Universal stress protein</fullName>
    </recommendedName>
</protein>
<evidence type="ECO:0008006" key="3">
    <source>
        <dbReference type="Google" id="ProtNLM"/>
    </source>
</evidence>
<accession>A0A365P3K0</accession>
<proteinExistence type="predicted"/>